<dbReference type="AlphaFoldDB" id="A0A1I1L9G8"/>
<dbReference type="Pfam" id="PF01757">
    <property type="entry name" value="Acyl_transf_3"/>
    <property type="match status" value="1"/>
</dbReference>
<evidence type="ECO:0000256" key="7">
    <source>
        <dbReference type="SAM" id="Phobius"/>
    </source>
</evidence>
<feature type="transmembrane region" description="Helical" evidence="7">
    <location>
        <begin position="240"/>
        <end position="256"/>
    </location>
</feature>
<keyword evidence="5 7" id="KW-1133">Transmembrane helix</keyword>
<gene>
    <name evidence="9" type="ORF">SAMN05421780_108126</name>
</gene>
<feature type="transmembrane region" description="Helical" evidence="7">
    <location>
        <begin position="268"/>
        <end position="285"/>
    </location>
</feature>
<dbReference type="PANTHER" id="PTHR40074">
    <property type="entry name" value="O-ACETYLTRANSFERASE WECH"/>
    <property type="match status" value="1"/>
</dbReference>
<evidence type="ECO:0000256" key="1">
    <source>
        <dbReference type="ARBA" id="ARBA00004651"/>
    </source>
</evidence>
<keyword evidence="3" id="KW-1003">Cell membrane</keyword>
<evidence type="ECO:0000256" key="6">
    <source>
        <dbReference type="ARBA" id="ARBA00023136"/>
    </source>
</evidence>
<dbReference type="EMBL" id="FOLE01000008">
    <property type="protein sequence ID" value="SFC69659.1"/>
    <property type="molecule type" value="Genomic_DNA"/>
</dbReference>
<feature type="transmembrane region" description="Helical" evidence="7">
    <location>
        <begin position="297"/>
        <end position="322"/>
    </location>
</feature>
<dbReference type="PANTHER" id="PTHR40074:SF2">
    <property type="entry name" value="O-ACETYLTRANSFERASE WECH"/>
    <property type="match status" value="1"/>
</dbReference>
<evidence type="ECO:0000256" key="4">
    <source>
        <dbReference type="ARBA" id="ARBA00022692"/>
    </source>
</evidence>
<dbReference type="GO" id="GO:0016413">
    <property type="term" value="F:O-acetyltransferase activity"/>
    <property type="evidence" value="ECO:0007669"/>
    <property type="project" value="TreeGrafter"/>
</dbReference>
<name>A0A1I1L9G8_9BACT</name>
<dbReference type="InterPro" id="IPR002656">
    <property type="entry name" value="Acyl_transf_3_dom"/>
</dbReference>
<organism evidence="9 10">
    <name type="scientific">Flexibacter flexilis DSM 6793</name>
    <dbReference type="NCBI Taxonomy" id="927664"/>
    <lineage>
        <taxon>Bacteria</taxon>
        <taxon>Pseudomonadati</taxon>
        <taxon>Bacteroidota</taxon>
        <taxon>Cytophagia</taxon>
        <taxon>Cytophagales</taxon>
        <taxon>Flexibacteraceae</taxon>
        <taxon>Flexibacter</taxon>
    </lineage>
</organism>
<protein>
    <submittedName>
        <fullName evidence="9">Acyltransferase family protein</fullName>
    </submittedName>
</protein>
<feature type="transmembrane region" description="Helical" evidence="7">
    <location>
        <begin position="134"/>
        <end position="154"/>
    </location>
</feature>
<dbReference type="GO" id="GO:0005886">
    <property type="term" value="C:plasma membrane"/>
    <property type="evidence" value="ECO:0007669"/>
    <property type="project" value="UniProtKB-SubCell"/>
</dbReference>
<evidence type="ECO:0000313" key="10">
    <source>
        <dbReference type="Proteomes" id="UP000199514"/>
    </source>
</evidence>
<evidence type="ECO:0000256" key="3">
    <source>
        <dbReference type="ARBA" id="ARBA00022475"/>
    </source>
</evidence>
<keyword evidence="9" id="KW-0808">Transferase</keyword>
<evidence type="ECO:0000313" key="9">
    <source>
        <dbReference type="EMBL" id="SFC69659.1"/>
    </source>
</evidence>
<sequence>MIVFVIFIHNNIFFINLGTGTVVLDIPPYVSHIKYLVSDIIARIAVPLFFLISGYLLYLKENTFFQILTKKTKTIAVPYLVWTSLAILLFALGQHLTFTKAFFANPQNNITNFDILDYIDAVVGRFTVRSPYPLVYQFWFLRDLILLNFSAIIFKKIIDKFPIAFLFLAIFFWIVDYNLYLYSAESMLFFVLGYYIHKYNLTTDKIDSIQYFDILLLYAITICIELFCPQYRQIIHKINIIIGAVLAIKLSLVFVLKERIFNVLSQLSAYAFFVYAMHEPLLTVLRKISIKIMPTYGIYVLIQYFMVAFVCIAICLVVGVVLRKSVPKLYEFLSGGRA</sequence>
<keyword evidence="4 7" id="KW-0812">Transmembrane</keyword>
<dbReference type="GO" id="GO:0009246">
    <property type="term" value="P:enterobacterial common antigen biosynthetic process"/>
    <property type="evidence" value="ECO:0007669"/>
    <property type="project" value="TreeGrafter"/>
</dbReference>
<keyword evidence="9" id="KW-0012">Acyltransferase</keyword>
<feature type="transmembrane region" description="Helical" evidence="7">
    <location>
        <begin position="209"/>
        <end position="228"/>
    </location>
</feature>
<feature type="transmembrane region" description="Helical" evidence="7">
    <location>
        <begin position="40"/>
        <end position="58"/>
    </location>
</feature>
<proteinExistence type="inferred from homology"/>
<comment type="subcellular location">
    <subcellularLocation>
        <location evidence="1">Cell membrane</location>
        <topology evidence="1">Multi-pass membrane protein</topology>
    </subcellularLocation>
</comment>
<keyword evidence="6 7" id="KW-0472">Membrane</keyword>
<dbReference type="Proteomes" id="UP000199514">
    <property type="component" value="Unassembled WGS sequence"/>
</dbReference>
<evidence type="ECO:0000259" key="8">
    <source>
        <dbReference type="Pfam" id="PF01757"/>
    </source>
</evidence>
<accession>A0A1I1L9G8</accession>
<feature type="domain" description="Acyltransferase 3" evidence="8">
    <location>
        <begin position="2"/>
        <end position="318"/>
    </location>
</feature>
<keyword evidence="10" id="KW-1185">Reference proteome</keyword>
<feature type="transmembrane region" description="Helical" evidence="7">
    <location>
        <begin position="161"/>
        <end position="182"/>
    </location>
</feature>
<comment type="similarity">
    <text evidence="2">Belongs to the acyltransferase 3 family.</text>
</comment>
<evidence type="ECO:0000256" key="2">
    <source>
        <dbReference type="ARBA" id="ARBA00007400"/>
    </source>
</evidence>
<reference evidence="9 10" key="1">
    <citation type="submission" date="2016-10" db="EMBL/GenBank/DDBJ databases">
        <authorList>
            <person name="de Groot N.N."/>
        </authorList>
    </citation>
    <scope>NUCLEOTIDE SEQUENCE [LARGE SCALE GENOMIC DNA]</scope>
    <source>
        <strain evidence="9 10">DSM 6793</strain>
    </source>
</reference>
<feature type="transmembrane region" description="Helical" evidence="7">
    <location>
        <begin position="79"/>
        <end position="98"/>
    </location>
</feature>
<evidence type="ECO:0000256" key="5">
    <source>
        <dbReference type="ARBA" id="ARBA00022989"/>
    </source>
</evidence>